<dbReference type="InterPro" id="IPR011990">
    <property type="entry name" value="TPR-like_helical_dom_sf"/>
</dbReference>
<dbReference type="Pfam" id="PF13424">
    <property type="entry name" value="TPR_12"/>
    <property type="match status" value="1"/>
</dbReference>
<dbReference type="EMBL" id="KV425987">
    <property type="protein sequence ID" value="KZV93604.1"/>
    <property type="molecule type" value="Genomic_DNA"/>
</dbReference>
<reference evidence="1 2" key="1">
    <citation type="journal article" date="2016" name="Mol. Biol. Evol.">
        <title>Comparative Genomics of Early-Diverging Mushroom-Forming Fungi Provides Insights into the Origins of Lignocellulose Decay Capabilities.</title>
        <authorList>
            <person name="Nagy L.G."/>
            <person name="Riley R."/>
            <person name="Tritt A."/>
            <person name="Adam C."/>
            <person name="Daum C."/>
            <person name="Floudas D."/>
            <person name="Sun H."/>
            <person name="Yadav J.S."/>
            <person name="Pangilinan J."/>
            <person name="Larsson K.H."/>
            <person name="Matsuura K."/>
            <person name="Barry K."/>
            <person name="Labutti K."/>
            <person name="Kuo R."/>
            <person name="Ohm R.A."/>
            <person name="Bhattacharya S.S."/>
            <person name="Shirouzu T."/>
            <person name="Yoshinaga Y."/>
            <person name="Martin F.M."/>
            <person name="Grigoriev I.V."/>
            <person name="Hibbett D.S."/>
        </authorList>
    </citation>
    <scope>NUCLEOTIDE SEQUENCE [LARGE SCALE GENOMIC DNA]</scope>
    <source>
        <strain evidence="1 2">HHB12029</strain>
    </source>
</reference>
<gene>
    <name evidence="1" type="ORF">EXIGLDRAFT_767916</name>
</gene>
<keyword evidence="2" id="KW-1185">Reference proteome</keyword>
<sequence length="122" mass="13504">MGNVHRLKGNYPEAIACLSAARETFYELDNQFGVAECDRDLALVFYEQKNYDDAAALFTSAREVFLRLDEPADTVRNVSTLVTLHIPCLDDASQISEHTAGPQPLVRIDSSPLYVAPTARSD</sequence>
<dbReference type="OrthoDB" id="431454at2759"/>
<evidence type="ECO:0000313" key="1">
    <source>
        <dbReference type="EMBL" id="KZV93604.1"/>
    </source>
</evidence>
<protein>
    <recommendedName>
        <fullName evidence="3">TPR-like protein</fullName>
    </recommendedName>
</protein>
<dbReference type="SUPFAM" id="SSF48452">
    <property type="entry name" value="TPR-like"/>
    <property type="match status" value="1"/>
</dbReference>
<evidence type="ECO:0008006" key="3">
    <source>
        <dbReference type="Google" id="ProtNLM"/>
    </source>
</evidence>
<dbReference type="Proteomes" id="UP000077266">
    <property type="component" value="Unassembled WGS sequence"/>
</dbReference>
<feature type="non-terminal residue" evidence="1">
    <location>
        <position position="122"/>
    </location>
</feature>
<name>A0A165IMI2_EXIGL</name>
<dbReference type="AlphaFoldDB" id="A0A165IMI2"/>
<organism evidence="1 2">
    <name type="scientific">Exidia glandulosa HHB12029</name>
    <dbReference type="NCBI Taxonomy" id="1314781"/>
    <lineage>
        <taxon>Eukaryota</taxon>
        <taxon>Fungi</taxon>
        <taxon>Dikarya</taxon>
        <taxon>Basidiomycota</taxon>
        <taxon>Agaricomycotina</taxon>
        <taxon>Agaricomycetes</taxon>
        <taxon>Auriculariales</taxon>
        <taxon>Exidiaceae</taxon>
        <taxon>Exidia</taxon>
    </lineage>
</organism>
<dbReference type="InParanoid" id="A0A165IMI2"/>
<dbReference type="Gene3D" id="1.25.40.10">
    <property type="entry name" value="Tetratricopeptide repeat domain"/>
    <property type="match status" value="1"/>
</dbReference>
<evidence type="ECO:0000313" key="2">
    <source>
        <dbReference type="Proteomes" id="UP000077266"/>
    </source>
</evidence>
<proteinExistence type="predicted"/>
<accession>A0A165IMI2</accession>